<name>A0ABQ6JMV3_9ACTN</name>
<keyword evidence="3" id="KW-1185">Reference proteome</keyword>
<proteinExistence type="predicted"/>
<comment type="caution">
    <text evidence="2">The sequence shown here is derived from an EMBL/GenBank/DDBJ whole genome shotgun (WGS) entry which is preliminary data.</text>
</comment>
<evidence type="ECO:0000256" key="1">
    <source>
        <dbReference type="SAM" id="MobiDB-lite"/>
    </source>
</evidence>
<dbReference type="Gene3D" id="3.30.450.40">
    <property type="match status" value="1"/>
</dbReference>
<accession>A0ABQ6JMV3</accession>
<gene>
    <name evidence="2" type="ORF">GCM10025868_46130</name>
</gene>
<sequence>MSTPVRRRHSPRPVWCNWRNLGRAMDHSRGQTRRVQDGARGVAPALAGAFGPVHLRDEAMAPRHDTTSATAGQPSRHDTARHAGQDHLAREPTVLARDLQRFTSSQEVLDHVVRAVVDLVPGAEDATITVAEKRRSATSAAASSPRAALFDVLQARTRQGPCLDALFDQETLRVDDLRTDERWPALAACADEPGRSEHGVLPPVRHRRHPRLAERAGHRAVRVRRRVRARRADVRGALGDRARGRDGAWRACGRRWPTATSSARPRASSWSGSG</sequence>
<evidence type="ECO:0000313" key="2">
    <source>
        <dbReference type="EMBL" id="GMA89363.1"/>
    </source>
</evidence>
<protein>
    <submittedName>
        <fullName evidence="2">Uncharacterized protein</fullName>
    </submittedName>
</protein>
<dbReference type="InterPro" id="IPR029016">
    <property type="entry name" value="GAF-like_dom_sf"/>
</dbReference>
<dbReference type="SUPFAM" id="SSF55781">
    <property type="entry name" value="GAF domain-like"/>
    <property type="match status" value="1"/>
</dbReference>
<feature type="region of interest" description="Disordered" evidence="1">
    <location>
        <begin position="62"/>
        <end position="83"/>
    </location>
</feature>
<feature type="region of interest" description="Disordered" evidence="1">
    <location>
        <begin position="253"/>
        <end position="274"/>
    </location>
</feature>
<dbReference type="Proteomes" id="UP001157017">
    <property type="component" value="Unassembled WGS sequence"/>
</dbReference>
<reference evidence="3" key="1">
    <citation type="journal article" date="2019" name="Int. J. Syst. Evol. Microbiol.">
        <title>The Global Catalogue of Microorganisms (GCM) 10K type strain sequencing project: providing services to taxonomists for standard genome sequencing and annotation.</title>
        <authorList>
            <consortium name="The Broad Institute Genomics Platform"/>
            <consortium name="The Broad Institute Genome Sequencing Center for Infectious Disease"/>
            <person name="Wu L."/>
            <person name="Ma J."/>
        </authorList>
    </citation>
    <scope>NUCLEOTIDE SEQUENCE [LARGE SCALE GENOMIC DNA]</scope>
    <source>
        <strain evidence="3">NBRC 108730</strain>
    </source>
</reference>
<organism evidence="2 3">
    <name type="scientific">Angustibacter aerolatus</name>
    <dbReference type="NCBI Taxonomy" id="1162965"/>
    <lineage>
        <taxon>Bacteria</taxon>
        <taxon>Bacillati</taxon>
        <taxon>Actinomycetota</taxon>
        <taxon>Actinomycetes</taxon>
        <taxon>Kineosporiales</taxon>
        <taxon>Kineosporiaceae</taxon>
    </lineage>
</organism>
<evidence type="ECO:0000313" key="3">
    <source>
        <dbReference type="Proteomes" id="UP001157017"/>
    </source>
</evidence>
<dbReference type="EMBL" id="BSUZ01000001">
    <property type="protein sequence ID" value="GMA89363.1"/>
    <property type="molecule type" value="Genomic_DNA"/>
</dbReference>